<gene>
    <name evidence="1" type="ORF">SAMN04488004_1273</name>
</gene>
<evidence type="ECO:0000313" key="1">
    <source>
        <dbReference type="EMBL" id="SFL54558.1"/>
    </source>
</evidence>
<protein>
    <submittedName>
        <fullName evidence="1">Uncharacterized protein</fullName>
    </submittedName>
</protein>
<dbReference type="AlphaFoldDB" id="A0A1I4IJR0"/>
<organism evidence="1 2">
    <name type="scientific">Loktanella salsilacus</name>
    <dbReference type="NCBI Taxonomy" id="195913"/>
    <lineage>
        <taxon>Bacteria</taxon>
        <taxon>Pseudomonadati</taxon>
        <taxon>Pseudomonadota</taxon>
        <taxon>Alphaproteobacteria</taxon>
        <taxon>Rhodobacterales</taxon>
        <taxon>Roseobacteraceae</taxon>
        <taxon>Loktanella</taxon>
    </lineage>
</organism>
<dbReference type="Proteomes" id="UP000199550">
    <property type="component" value="Unassembled WGS sequence"/>
</dbReference>
<dbReference type="STRING" id="195913.SAMN04488004_1273"/>
<dbReference type="EMBL" id="FOTF01000027">
    <property type="protein sequence ID" value="SFL54558.1"/>
    <property type="molecule type" value="Genomic_DNA"/>
</dbReference>
<accession>A0A1I4IJR0</accession>
<keyword evidence="2" id="KW-1185">Reference proteome</keyword>
<name>A0A1I4IJR0_9RHOB</name>
<reference evidence="1 2" key="1">
    <citation type="submission" date="2016-10" db="EMBL/GenBank/DDBJ databases">
        <authorList>
            <person name="de Groot N.N."/>
        </authorList>
    </citation>
    <scope>NUCLEOTIDE SEQUENCE [LARGE SCALE GENOMIC DNA]</scope>
    <source>
        <strain evidence="1 2">DSM 16199</strain>
    </source>
</reference>
<proteinExistence type="predicted"/>
<sequence length="42" mass="4823">MTMFQSVVMRDDDTTALVYLSHEGKEKVSNMGEWRGECRGLD</sequence>
<evidence type="ECO:0000313" key="2">
    <source>
        <dbReference type="Proteomes" id="UP000199550"/>
    </source>
</evidence>